<dbReference type="InterPro" id="IPR020845">
    <property type="entry name" value="AMP-binding_CS"/>
</dbReference>
<proteinExistence type="inferred from homology"/>
<dbReference type="PANTHER" id="PTHR43347">
    <property type="entry name" value="ACYL-COA SYNTHETASE"/>
    <property type="match status" value="1"/>
</dbReference>
<dbReference type="CDD" id="cd05967">
    <property type="entry name" value="PrpE"/>
    <property type="match status" value="1"/>
</dbReference>
<accession>A0A6J4M8N8</accession>
<dbReference type="AlphaFoldDB" id="A0A6J4M8N8"/>
<dbReference type="InterPro" id="IPR000873">
    <property type="entry name" value="AMP-dep_synth/lig_dom"/>
</dbReference>
<dbReference type="FunFam" id="3.40.50.12780:FF:000011">
    <property type="entry name" value="Acetyl-coenzyme A synthetase 2-like, mitochondrial"/>
    <property type="match status" value="1"/>
</dbReference>
<organism evidence="5">
    <name type="scientific">uncultured Nocardioidaceae bacterium</name>
    <dbReference type="NCBI Taxonomy" id="253824"/>
    <lineage>
        <taxon>Bacteria</taxon>
        <taxon>Bacillati</taxon>
        <taxon>Actinomycetota</taxon>
        <taxon>Actinomycetes</taxon>
        <taxon>Propionibacteriales</taxon>
        <taxon>Nocardioidaceae</taxon>
        <taxon>environmental samples</taxon>
    </lineage>
</organism>
<dbReference type="EMBL" id="CADCUH010000123">
    <property type="protein sequence ID" value="CAA9348865.1"/>
    <property type="molecule type" value="Genomic_DNA"/>
</dbReference>
<evidence type="ECO:0000256" key="1">
    <source>
        <dbReference type="ARBA" id="ARBA00006432"/>
    </source>
</evidence>
<evidence type="ECO:0000259" key="3">
    <source>
        <dbReference type="Pfam" id="PF13193"/>
    </source>
</evidence>
<reference evidence="5" key="1">
    <citation type="submission" date="2020-02" db="EMBL/GenBank/DDBJ databases">
        <authorList>
            <person name="Meier V. D."/>
        </authorList>
    </citation>
    <scope>NUCLEOTIDE SEQUENCE</scope>
    <source>
        <strain evidence="5">AVDCRST_MAG36</strain>
    </source>
</reference>
<feature type="domain" description="AMP-dependent synthetase/ligase" evidence="2">
    <location>
        <begin position="67"/>
        <end position="450"/>
    </location>
</feature>
<dbReference type="PROSITE" id="PS00455">
    <property type="entry name" value="AMP_BINDING"/>
    <property type="match status" value="1"/>
</dbReference>
<sequence length="631" mass="67373">MSTSSTGWAAAHARSTADPTGFWGEAAELVTWIRKPTRVLDDDAPPFYRWYPGATLNTCFNALDRHVIAGHADRTALVHDSPVTGTVRSWTYAQLLEQVAAFGGVLRGLGVGKGDRVVVYMPMVPEAVVAMLACARIGAVHSVVFGGFAAKELAVRIDDARPVVVVAASCGIEPTRVVPYKPLLDRALELAEHQPAAVVVKQRPQEPAELVEGRDLDWDLVMRAGAEDPAGCVPVEATDPLYVLYTSGTTGGPKGIVRDNGGHAVAMAWSMRHLFDVHPGQVWWAASDVGWVVGHSYIVYAPLITGATTVLYEGKPVGTPDAGAFWRVVAQHRVEGLFTAPTAIRAIKRADPEGRLLAEHDTSSLRTLFLAGERLDPDTYAWASKVLGTPVVDNWWQTETGWPIATNPRGLEPLPVKPGSPSVPAPGYDVRVLDPAGREVPRGTEGAICLTLPLPPGTLPTLWGDDDRYVASYLSTHPGYYLSGDGGYVDEDGYLFVMGRTDDVINVAGHRLSTGAIEAVLAAHPAVAECAVIGVADALKGQVPRGLVVLKAGVTQQPDEVARSLVAAVREEIGPVAALKEVTVVEALPKTRSGKILRRTMRDIADGRDAAPPSTIEDPAVLDALRPVLRE</sequence>
<evidence type="ECO:0000313" key="5">
    <source>
        <dbReference type="EMBL" id="CAA9348865.1"/>
    </source>
</evidence>
<dbReference type="Gene3D" id="3.40.50.12780">
    <property type="entry name" value="N-terminal domain of ligase-like"/>
    <property type="match status" value="1"/>
</dbReference>
<feature type="domain" description="AMP-binding enzyme C-terminal" evidence="3">
    <location>
        <begin position="517"/>
        <end position="595"/>
    </location>
</feature>
<evidence type="ECO:0000259" key="4">
    <source>
        <dbReference type="Pfam" id="PF16177"/>
    </source>
</evidence>
<dbReference type="Pfam" id="PF00501">
    <property type="entry name" value="AMP-binding"/>
    <property type="match status" value="1"/>
</dbReference>
<dbReference type="Gene3D" id="3.30.300.30">
    <property type="match status" value="1"/>
</dbReference>
<dbReference type="GO" id="GO:0050218">
    <property type="term" value="F:propionate-CoA ligase activity"/>
    <property type="evidence" value="ECO:0007669"/>
    <property type="project" value="TreeGrafter"/>
</dbReference>
<comment type="similarity">
    <text evidence="1">Belongs to the ATP-dependent AMP-binding enzyme family.</text>
</comment>
<dbReference type="SUPFAM" id="SSF56801">
    <property type="entry name" value="Acetyl-CoA synthetase-like"/>
    <property type="match status" value="1"/>
</dbReference>
<dbReference type="NCBIfam" id="NF001208">
    <property type="entry name" value="PRK00174.1"/>
    <property type="match status" value="1"/>
</dbReference>
<gene>
    <name evidence="5" type="ORF">AVDCRST_MAG36-1825</name>
</gene>
<name>A0A6J4M8N8_9ACTN</name>
<dbReference type="InterPro" id="IPR042099">
    <property type="entry name" value="ANL_N_sf"/>
</dbReference>
<dbReference type="EC" id="6.2.1.1" evidence="5"/>
<dbReference type="GO" id="GO:0070013">
    <property type="term" value="C:intracellular organelle lumen"/>
    <property type="evidence" value="ECO:0007669"/>
    <property type="project" value="UniProtKB-ARBA"/>
</dbReference>
<dbReference type="Pfam" id="PF16177">
    <property type="entry name" value="ACAS_N"/>
    <property type="match status" value="1"/>
</dbReference>
<dbReference type="GO" id="GO:0003987">
    <property type="term" value="F:acetate-CoA ligase activity"/>
    <property type="evidence" value="ECO:0007669"/>
    <property type="project" value="UniProtKB-EC"/>
</dbReference>
<keyword evidence="5" id="KW-0436">Ligase</keyword>
<dbReference type="InterPro" id="IPR032387">
    <property type="entry name" value="ACAS_N"/>
</dbReference>
<protein>
    <submittedName>
        <fullName evidence="5">Acetyl-CoA synthetase</fullName>
        <ecNumber evidence="5">6.2.1.1</ecNumber>
    </submittedName>
</protein>
<dbReference type="InterPro" id="IPR045851">
    <property type="entry name" value="AMP-bd_C_sf"/>
</dbReference>
<feature type="domain" description="Acetyl-coenzyme A synthetase N-terminal" evidence="4">
    <location>
        <begin position="10"/>
        <end position="62"/>
    </location>
</feature>
<evidence type="ECO:0000259" key="2">
    <source>
        <dbReference type="Pfam" id="PF00501"/>
    </source>
</evidence>
<dbReference type="InterPro" id="IPR025110">
    <property type="entry name" value="AMP-bd_C"/>
</dbReference>
<dbReference type="Pfam" id="PF13193">
    <property type="entry name" value="AMP-binding_C"/>
    <property type="match status" value="1"/>
</dbReference>
<dbReference type="PANTHER" id="PTHR43347:SF3">
    <property type="entry name" value="ACYL-COA SYNTHETASE SHORT-CHAIN FAMILY MEMBER 3, MITOCHONDRIAL"/>
    <property type="match status" value="1"/>
</dbReference>